<dbReference type="InterPro" id="IPR006059">
    <property type="entry name" value="SBP"/>
</dbReference>
<comment type="caution">
    <text evidence="7">The sequence shown here is derived from an EMBL/GenBank/DDBJ whole genome shotgun (WGS) entry which is preliminary data.</text>
</comment>
<feature type="compositionally biased region" description="Polar residues" evidence="5">
    <location>
        <begin position="316"/>
        <end position="325"/>
    </location>
</feature>
<evidence type="ECO:0000256" key="2">
    <source>
        <dbReference type="ARBA" id="ARBA00022448"/>
    </source>
</evidence>
<dbReference type="PANTHER" id="PTHR30006:SF3">
    <property type="entry name" value="THIAMINE-BINDING PERIPLASMIC PROTEIN"/>
    <property type="match status" value="1"/>
</dbReference>
<evidence type="ECO:0000313" key="8">
    <source>
        <dbReference type="Proteomes" id="UP001494902"/>
    </source>
</evidence>
<accession>A0ABV1K4I7</accession>
<keyword evidence="2" id="KW-0813">Transport</keyword>
<evidence type="ECO:0000256" key="1">
    <source>
        <dbReference type="ARBA" id="ARBA00004418"/>
    </source>
</evidence>
<feature type="signal peptide" evidence="6">
    <location>
        <begin position="1"/>
        <end position="25"/>
    </location>
</feature>
<evidence type="ECO:0000313" key="7">
    <source>
        <dbReference type="EMBL" id="MEQ3548974.1"/>
    </source>
</evidence>
<dbReference type="SUPFAM" id="SSF53850">
    <property type="entry name" value="Periplasmic binding protein-like II"/>
    <property type="match status" value="1"/>
</dbReference>
<keyword evidence="8" id="KW-1185">Reference proteome</keyword>
<dbReference type="Pfam" id="PF13416">
    <property type="entry name" value="SBP_bac_8"/>
    <property type="match status" value="1"/>
</dbReference>
<dbReference type="RefSeq" id="WP_349296067.1">
    <property type="nucleotide sequence ID" value="NZ_JBEDNQ010000001.1"/>
</dbReference>
<proteinExistence type="predicted"/>
<protein>
    <submittedName>
        <fullName evidence="7">Extracellular solute-binding protein</fullName>
    </submittedName>
</protein>
<dbReference type="PANTHER" id="PTHR30006">
    <property type="entry name" value="THIAMINE-BINDING PERIPLASMIC PROTEIN-RELATED"/>
    <property type="match status" value="1"/>
</dbReference>
<evidence type="ECO:0000256" key="6">
    <source>
        <dbReference type="SAM" id="SignalP"/>
    </source>
</evidence>
<feature type="region of interest" description="Disordered" evidence="5">
    <location>
        <begin position="292"/>
        <end position="325"/>
    </location>
</feature>
<keyword evidence="4" id="KW-0574">Periplasm</keyword>
<comment type="subcellular location">
    <subcellularLocation>
        <location evidence="1">Periplasm</location>
    </subcellularLocation>
</comment>
<evidence type="ECO:0000256" key="4">
    <source>
        <dbReference type="ARBA" id="ARBA00022764"/>
    </source>
</evidence>
<dbReference type="PROSITE" id="PS51257">
    <property type="entry name" value="PROKAR_LIPOPROTEIN"/>
    <property type="match status" value="1"/>
</dbReference>
<reference evidence="7 8" key="1">
    <citation type="submission" date="2024-03" db="EMBL/GenBank/DDBJ databases">
        <title>Draft genome sequence of Pseudonocardia nematodicida JCM 31783.</title>
        <authorList>
            <person name="Butdee W."/>
            <person name="Duangmal K."/>
        </authorList>
    </citation>
    <scope>NUCLEOTIDE SEQUENCE [LARGE SCALE GENOMIC DNA]</scope>
    <source>
        <strain evidence="7 8">JCM 31783</strain>
    </source>
</reference>
<sequence length="348" mass="38087">MLRRRRAVVPIVAAVLAVSSCGVGVEPDPDTLTYASFGGTFTAGQQAAWQEPWTEATGMRFANTSPSDPVLIRAQVGTGSVLWDLADVTPYFARQYCGELVEPLDLPDVDRSQYDPSLIGDCYFGAYRFGLLISYDTERWPDPETAPRTVADFFDPVKFPGRRGVVSDVANGMLEYGALADGVAPEDLYPLDVDRAFTSWDRIKDDTTFAANNGALLQQATGGQVDMMMLVSARTAAVMDEGAPFTPVWDTTMISFNTLVVPKGAPNRDKAMDFLEFVLRPEQSAKFAELTGTSPTNDAARPHLKGNEGRVDAMNPSVNTGRSITTDPEWWGEHYTEVAERYLGWLNG</sequence>
<dbReference type="Proteomes" id="UP001494902">
    <property type="component" value="Unassembled WGS sequence"/>
</dbReference>
<keyword evidence="3 6" id="KW-0732">Signal</keyword>
<gene>
    <name evidence="7" type="ORF">WIS52_00710</name>
</gene>
<dbReference type="EMBL" id="JBEDNQ010000001">
    <property type="protein sequence ID" value="MEQ3548974.1"/>
    <property type="molecule type" value="Genomic_DNA"/>
</dbReference>
<dbReference type="Gene3D" id="3.40.190.10">
    <property type="entry name" value="Periplasmic binding protein-like II"/>
    <property type="match status" value="2"/>
</dbReference>
<evidence type="ECO:0000256" key="5">
    <source>
        <dbReference type="SAM" id="MobiDB-lite"/>
    </source>
</evidence>
<evidence type="ECO:0000256" key="3">
    <source>
        <dbReference type="ARBA" id="ARBA00022729"/>
    </source>
</evidence>
<name>A0ABV1K4I7_9PSEU</name>
<feature type="chain" id="PRO_5045924370" evidence="6">
    <location>
        <begin position="26"/>
        <end position="348"/>
    </location>
</feature>
<organism evidence="7 8">
    <name type="scientific">Pseudonocardia nematodicida</name>
    <dbReference type="NCBI Taxonomy" id="1206997"/>
    <lineage>
        <taxon>Bacteria</taxon>
        <taxon>Bacillati</taxon>
        <taxon>Actinomycetota</taxon>
        <taxon>Actinomycetes</taxon>
        <taxon>Pseudonocardiales</taxon>
        <taxon>Pseudonocardiaceae</taxon>
        <taxon>Pseudonocardia</taxon>
    </lineage>
</organism>